<dbReference type="AlphaFoldDB" id="A0A5B7F657"/>
<reference evidence="1 2" key="1">
    <citation type="submission" date="2019-05" db="EMBL/GenBank/DDBJ databases">
        <title>Another draft genome of Portunus trituberculatus and its Hox gene families provides insights of decapod evolution.</title>
        <authorList>
            <person name="Jeong J.-H."/>
            <person name="Song I."/>
            <person name="Kim S."/>
            <person name="Choi T."/>
            <person name="Kim D."/>
            <person name="Ryu S."/>
            <person name="Kim W."/>
        </authorList>
    </citation>
    <scope>NUCLEOTIDE SEQUENCE [LARGE SCALE GENOMIC DNA]</scope>
    <source>
        <tissue evidence="1">Muscle</tissue>
    </source>
</reference>
<organism evidence="1 2">
    <name type="scientific">Portunus trituberculatus</name>
    <name type="common">Swimming crab</name>
    <name type="synonym">Neptunus trituberculatus</name>
    <dbReference type="NCBI Taxonomy" id="210409"/>
    <lineage>
        <taxon>Eukaryota</taxon>
        <taxon>Metazoa</taxon>
        <taxon>Ecdysozoa</taxon>
        <taxon>Arthropoda</taxon>
        <taxon>Crustacea</taxon>
        <taxon>Multicrustacea</taxon>
        <taxon>Malacostraca</taxon>
        <taxon>Eumalacostraca</taxon>
        <taxon>Eucarida</taxon>
        <taxon>Decapoda</taxon>
        <taxon>Pleocyemata</taxon>
        <taxon>Brachyura</taxon>
        <taxon>Eubrachyura</taxon>
        <taxon>Portunoidea</taxon>
        <taxon>Portunidae</taxon>
        <taxon>Portuninae</taxon>
        <taxon>Portunus</taxon>
    </lineage>
</organism>
<gene>
    <name evidence="1" type="ORF">E2C01_034124</name>
</gene>
<sequence length="67" mass="7594">MTAPPSHRDTQQPYYQDRCAYPSTPTLTKIPTFPFTTPVTGETQLRLITFRASQVALVTLKDCTRHP</sequence>
<accession>A0A5B7F657</accession>
<comment type="caution">
    <text evidence="1">The sequence shown here is derived from an EMBL/GenBank/DDBJ whole genome shotgun (WGS) entry which is preliminary data.</text>
</comment>
<name>A0A5B7F657_PORTR</name>
<evidence type="ECO:0000313" key="1">
    <source>
        <dbReference type="EMBL" id="MPC40563.1"/>
    </source>
</evidence>
<keyword evidence="2" id="KW-1185">Reference proteome</keyword>
<protein>
    <submittedName>
        <fullName evidence="1">Uncharacterized protein</fullName>
    </submittedName>
</protein>
<dbReference type="Proteomes" id="UP000324222">
    <property type="component" value="Unassembled WGS sequence"/>
</dbReference>
<dbReference type="EMBL" id="VSRR010004732">
    <property type="protein sequence ID" value="MPC40563.1"/>
    <property type="molecule type" value="Genomic_DNA"/>
</dbReference>
<proteinExistence type="predicted"/>
<evidence type="ECO:0000313" key="2">
    <source>
        <dbReference type="Proteomes" id="UP000324222"/>
    </source>
</evidence>